<dbReference type="HOGENOM" id="CLU_2583398_0_0_9"/>
<dbReference type="EMBL" id="CP003326">
    <property type="protein sequence ID" value="AFS78432.1"/>
    <property type="molecule type" value="Genomic_DNA"/>
</dbReference>
<organism evidence="1 2">
    <name type="scientific">Gottschalkia acidurici (strain ATCC 7906 / DSM 604 / BCRC 14475 / CIP 104303 / KCTC 5404 / NCIMB 10678 / 9a)</name>
    <name type="common">Clostridium acidurici</name>
    <dbReference type="NCBI Taxonomy" id="1128398"/>
    <lineage>
        <taxon>Bacteria</taxon>
        <taxon>Bacillati</taxon>
        <taxon>Bacillota</taxon>
        <taxon>Tissierellia</taxon>
        <taxon>Tissierellales</taxon>
        <taxon>Gottschalkiaceae</taxon>
        <taxon>Gottschalkia</taxon>
    </lineage>
</organism>
<dbReference type="Proteomes" id="UP000006094">
    <property type="component" value="Chromosome"/>
</dbReference>
<dbReference type="KEGG" id="cad:Curi_c14220"/>
<evidence type="ECO:0000313" key="2">
    <source>
        <dbReference type="Proteomes" id="UP000006094"/>
    </source>
</evidence>
<keyword evidence="2" id="KW-1185">Reference proteome</keyword>
<sequence>MYTESVESLKKVELAINTLNDLEGDEAISGDEILNIIEPSTERLHELRIRLKLDINKCQEDRYSLKEDKADIFRKIAKGY</sequence>
<name>K0B073_GOTA9</name>
<evidence type="ECO:0000313" key="1">
    <source>
        <dbReference type="EMBL" id="AFS78432.1"/>
    </source>
</evidence>
<dbReference type="STRING" id="1128398.Curi_c14220"/>
<reference evidence="1 2" key="1">
    <citation type="journal article" date="2012" name="PLoS ONE">
        <title>The purine-utilizing bacterium Clostridium acidurici 9a: a genome-guided metabolic reconsideration.</title>
        <authorList>
            <person name="Hartwich K."/>
            <person name="Poehlein A."/>
            <person name="Daniel R."/>
        </authorList>
    </citation>
    <scope>NUCLEOTIDE SEQUENCE [LARGE SCALE GENOMIC DNA]</scope>
    <source>
        <strain evidence="2">ATCC 7906 / DSM 604 / BCRC 14475 / CIP 104303 / KCTC 5404 / NCIMB 10678 / 9a</strain>
    </source>
</reference>
<gene>
    <name evidence="1" type="ordered locus">Curi_c14220</name>
</gene>
<proteinExistence type="predicted"/>
<dbReference type="AlphaFoldDB" id="K0B073"/>
<protein>
    <submittedName>
        <fullName evidence="1">Uncharacterized protein</fullName>
    </submittedName>
</protein>
<accession>K0B073</accession>